<dbReference type="InterPro" id="IPR035892">
    <property type="entry name" value="C2_domain_sf"/>
</dbReference>
<protein>
    <submittedName>
        <fullName evidence="5">Centrosomal protein of 120 kDa isoform X1</fullName>
    </submittedName>
</protein>
<dbReference type="EnsemblMetazoa" id="XM_006569001">
    <property type="protein sequence ID" value="XP_006569064"/>
    <property type="gene ID" value="LOC725589"/>
</dbReference>
<dbReference type="GO" id="GO:1903724">
    <property type="term" value="P:positive regulation of centriole elongation"/>
    <property type="evidence" value="ECO:0007669"/>
    <property type="project" value="TreeGrafter"/>
</dbReference>
<dbReference type="PANTHER" id="PTHR21574:SF0">
    <property type="entry name" value="CENTROSOMAL PROTEIN OF 120 KDA"/>
    <property type="match status" value="1"/>
</dbReference>
<proteinExistence type="predicted"/>
<dbReference type="Proteomes" id="UP000005203">
    <property type="component" value="Linkage group LG2"/>
</dbReference>
<feature type="coiled-coil region" evidence="1">
    <location>
        <begin position="723"/>
        <end position="841"/>
    </location>
</feature>
<name>A0A7M7GX23_APIME</name>
<sequence>MGEELANSDVRVVLNIKEGKGFEQILLPTLIVATLNGHSLETEIIEPNPNPEYDHDLVWEVDKNKLRKMRSGQVPLKLECFAVKSNDNKEKLGYLLLSLRSAQVFTKWSANNIKPNWHKLLGLKNEFKIHKPELLLGLSIHDLENTTGNAQLELKNLKECQQTNVQLNKVTPILLRDERLIQLGPLNICHELFLMNITAISAMHVDSLLPMKYYTDMKNNLYFWCKILENDVYFNQAKKEYGDLWALNEKIVIRIRSSLKIFKEYLQLKPFLFIYLKYKDNIIGQSEINLQSLIPTDNIEEFLKITENSSSILNQRCYLCKTNFVENNEIEKICKNPYLDLQLKLQYVGKTNVGMDVSNAMINDLIIPLSKDINNLKQNYSEIDCHRNPAGDFGKYICGIQTISNEYDNVNKHIIDYNFIKDQPVNAICSHSVDTFLCQPNFDNYSKSVEAYHSYYLNILLEAIKAKSSKLAVPNMEIRFHHPKTGVTSTFHLKLSFSLGEKVKLQDIGCKFQFISAVDEIKQLLLSFPPKISIYKIEGNTKTCISQLKINAKELFCPNKPECQYDIPLYDMEHNNIGNLDVILNLEDHGPYYRIKRVVPNENLGPPIFDDTLAYKIVDELETWKERQMEIFKVELKRKEDRHLNLLSQEWQKHRENLETKLACSVEQCKMLANSLNNATEDLRTRRLKSLEKESRLIKANEDLQWRYEMKLRELKESSQIVQEELMAKINILEKRKTALEVQEEQLSIENERLQSLVAKQSEELENYQKGSLTQDQTANLLQELKTLEEKLQNAQENKSFFKEQWAKAVREIHRIKMEHQQAIQIQIKNSKEELQNLDLEEILCADTTALTNDQILLNEIQKEIDVIKPKAYFIEKDAYSQVFTPNSISSKISQNINKSTLKKSEEQNERLQALLEERDSLLKTGSYTIDDTIITKLNNEIRSLMMK</sequence>
<evidence type="ECO:0000313" key="5">
    <source>
        <dbReference type="RefSeq" id="XP_006569064.1"/>
    </source>
</evidence>
<dbReference type="InterPro" id="IPR039893">
    <property type="entry name" value="CEP120-like"/>
</dbReference>
<dbReference type="OrthoDB" id="332250at2759"/>
<evidence type="ECO:0000256" key="1">
    <source>
        <dbReference type="SAM" id="Coils"/>
    </source>
</evidence>
<gene>
    <name evidence="3" type="primary">725589</name>
    <name evidence="5" type="synonym">LOC725589</name>
</gene>
<dbReference type="Pfam" id="PF12416">
    <property type="entry name" value="DUF3668"/>
    <property type="match status" value="1"/>
</dbReference>
<keyword evidence="4" id="KW-1185">Reference proteome</keyword>
<reference evidence="5" key="2">
    <citation type="submission" date="2025-04" db="UniProtKB">
        <authorList>
            <consortium name="RefSeq"/>
        </authorList>
    </citation>
    <scope>IDENTIFICATION</scope>
    <source>
        <strain evidence="5">DH4</strain>
        <tissue evidence="5">Whole body</tissue>
    </source>
</reference>
<keyword evidence="1" id="KW-0175">Coiled coil</keyword>
<evidence type="ECO:0000259" key="2">
    <source>
        <dbReference type="Pfam" id="PF12416"/>
    </source>
</evidence>
<dbReference type="Gene3D" id="2.60.40.150">
    <property type="entry name" value="C2 domain"/>
    <property type="match status" value="1"/>
</dbReference>
<dbReference type="InterPro" id="IPR022136">
    <property type="entry name" value="DUF3668"/>
</dbReference>
<organism evidence="3">
    <name type="scientific">Apis mellifera</name>
    <name type="common">Honeybee</name>
    <dbReference type="NCBI Taxonomy" id="7460"/>
    <lineage>
        <taxon>Eukaryota</taxon>
        <taxon>Metazoa</taxon>
        <taxon>Ecdysozoa</taxon>
        <taxon>Arthropoda</taxon>
        <taxon>Hexapoda</taxon>
        <taxon>Insecta</taxon>
        <taxon>Pterygota</taxon>
        <taxon>Neoptera</taxon>
        <taxon>Endopterygota</taxon>
        <taxon>Hymenoptera</taxon>
        <taxon>Apocrita</taxon>
        <taxon>Aculeata</taxon>
        <taxon>Apoidea</taxon>
        <taxon>Anthophila</taxon>
        <taxon>Apidae</taxon>
        <taxon>Apis</taxon>
    </lineage>
</organism>
<dbReference type="KEGG" id="ame:725589"/>
<dbReference type="GeneID" id="725589"/>
<feature type="domain" description="DUF3668" evidence="2">
    <location>
        <begin position="169"/>
        <end position="347"/>
    </location>
</feature>
<dbReference type="RefSeq" id="XP_006569064.1">
    <property type="nucleotide sequence ID" value="XM_006569001.3"/>
</dbReference>
<reference evidence="3" key="1">
    <citation type="submission" date="2021-01" db="UniProtKB">
        <authorList>
            <consortium name="EnsemblMetazoa"/>
        </authorList>
    </citation>
    <scope>IDENTIFICATION</scope>
    <source>
        <strain evidence="3">DH4</strain>
    </source>
</reference>
<dbReference type="OMA" id="HTNQPEF"/>
<feature type="coiled-coil region" evidence="1">
    <location>
        <begin position="898"/>
        <end position="925"/>
    </location>
</feature>
<dbReference type="SUPFAM" id="SSF49562">
    <property type="entry name" value="C2 domain (Calcium/lipid-binding domain, CaLB)"/>
    <property type="match status" value="1"/>
</dbReference>
<evidence type="ECO:0000313" key="3">
    <source>
        <dbReference type="EnsemblMetazoa" id="XP_006569064"/>
    </source>
</evidence>
<dbReference type="AlphaFoldDB" id="A0A7M7GX23"/>
<dbReference type="GO" id="GO:0005813">
    <property type="term" value="C:centrosome"/>
    <property type="evidence" value="ECO:0007669"/>
    <property type="project" value="TreeGrafter"/>
</dbReference>
<accession>A0A7M7GX23</accession>
<dbReference type="PANTHER" id="PTHR21574">
    <property type="entry name" value="CENTROSOMAL PROTEIN OF 120 KDA"/>
    <property type="match status" value="1"/>
</dbReference>
<evidence type="ECO:0000313" key="4">
    <source>
        <dbReference type="Proteomes" id="UP000005203"/>
    </source>
</evidence>
<accession>A0A8B6Z7U0</accession>